<evidence type="ECO:0000313" key="4">
    <source>
        <dbReference type="Proteomes" id="UP001168478"/>
    </source>
</evidence>
<dbReference type="Proteomes" id="UP001167831">
    <property type="component" value="Unassembled WGS sequence"/>
</dbReference>
<organism evidence="2 4">
    <name type="scientific">Leyella lascolaii</name>
    <dbReference type="NCBI Taxonomy" id="1776379"/>
    <lineage>
        <taxon>Bacteria</taxon>
        <taxon>Pseudomonadati</taxon>
        <taxon>Bacteroidota</taxon>
        <taxon>Bacteroidia</taxon>
        <taxon>Bacteroidales</taxon>
        <taxon>Prevotellaceae</taxon>
        <taxon>Leyella</taxon>
    </lineage>
</organism>
<sequence>MRKFFFTLHCKMEVIMCKLKKVIHFIENGGNVFHEASRGEYRQESKNVSQFKKELFSGTSSNATDRTNLINDRKAVSKDVQTAWRKLKFSNG</sequence>
<evidence type="ECO:0000313" key="2">
    <source>
        <dbReference type="EMBL" id="MDN0024726.1"/>
    </source>
</evidence>
<dbReference type="EMBL" id="JAUEIE010000011">
    <property type="protein sequence ID" value="MDN0023363.1"/>
    <property type="molecule type" value="Genomic_DNA"/>
</dbReference>
<dbReference type="Proteomes" id="UP001168478">
    <property type="component" value="Unassembled WGS sequence"/>
</dbReference>
<comment type="caution">
    <text evidence="2">The sequence shown here is derived from an EMBL/GenBank/DDBJ whole genome shotgun (WGS) entry which is preliminary data.</text>
</comment>
<protein>
    <submittedName>
        <fullName evidence="2">Uncharacterized protein</fullName>
    </submittedName>
</protein>
<dbReference type="RefSeq" id="WP_289825777.1">
    <property type="nucleotide sequence ID" value="NZ_JAUEIE010000011.1"/>
</dbReference>
<dbReference type="EMBL" id="JAUEIF010000002">
    <property type="protein sequence ID" value="MDN0024726.1"/>
    <property type="molecule type" value="Genomic_DNA"/>
</dbReference>
<name>A0AAW7JKV3_9BACT</name>
<gene>
    <name evidence="1" type="ORF">QVN81_10065</name>
    <name evidence="2" type="ORF">QVN84_04200</name>
</gene>
<reference evidence="2" key="2">
    <citation type="submission" date="2023-08" db="EMBL/GenBank/DDBJ databases">
        <title>Identification and characterization of horizontal gene transfer across gut microbiota members of farm animals based on homology search.</title>
        <authorList>
            <person name="Schwarzerova J."/>
            <person name="Nykrynova M."/>
            <person name="Jureckova K."/>
            <person name="Cejkova D."/>
            <person name="Rychlik I."/>
        </authorList>
    </citation>
    <scope>NUCLEOTIDE SEQUENCE</scope>
    <source>
        <strain evidence="2">ET15</strain>
        <strain evidence="1">ET37</strain>
    </source>
</reference>
<evidence type="ECO:0000313" key="1">
    <source>
        <dbReference type="EMBL" id="MDN0023363.1"/>
    </source>
</evidence>
<keyword evidence="3" id="KW-1185">Reference proteome</keyword>
<dbReference type="AlphaFoldDB" id="A0AAW7JKV3"/>
<accession>A0AAW7JKV3</accession>
<reference evidence="2" key="1">
    <citation type="submission" date="2023-06" db="EMBL/GenBank/DDBJ databases">
        <authorList>
            <person name="Zeman M."/>
            <person name="Kubasova T."/>
            <person name="Jahodarova E."/>
            <person name="Nykrynova M."/>
            <person name="Rychlik I."/>
        </authorList>
    </citation>
    <scope>NUCLEOTIDE SEQUENCE</scope>
    <source>
        <strain evidence="2">ET15</strain>
        <strain evidence="1">ET37</strain>
    </source>
</reference>
<evidence type="ECO:0000313" key="3">
    <source>
        <dbReference type="Proteomes" id="UP001167831"/>
    </source>
</evidence>
<proteinExistence type="predicted"/>